<name>A0A448WXH8_9PLAT</name>
<keyword evidence="2" id="KW-1185">Reference proteome</keyword>
<comment type="caution">
    <text evidence="1">The sequence shown here is derived from an EMBL/GenBank/DDBJ whole genome shotgun (WGS) entry which is preliminary data.</text>
</comment>
<sequence length="218" mass="24533">MRLPLADRITLMGGGDEMTWKSNYFYPRSVGKGFCVHRLTSKRRQFGHRLFASNGTSMTFSFFMRNQADMLSRLFIKTKRPTSLNRIFKAQKVGWTIRQLNSYDCNVDSVLRQLLVGYLRVCADLFDRLVGGCTRSLLACVAVGQEDLLHFEQSKADELSGQSSPNDQAFCLCWDSARQFIPAHWALLDVLTCLDGAGHLCHVSTSLLSSPLRLVPSS</sequence>
<evidence type="ECO:0000313" key="1">
    <source>
        <dbReference type="EMBL" id="VEL22702.1"/>
    </source>
</evidence>
<organism evidence="1 2">
    <name type="scientific">Protopolystoma xenopodis</name>
    <dbReference type="NCBI Taxonomy" id="117903"/>
    <lineage>
        <taxon>Eukaryota</taxon>
        <taxon>Metazoa</taxon>
        <taxon>Spiralia</taxon>
        <taxon>Lophotrochozoa</taxon>
        <taxon>Platyhelminthes</taxon>
        <taxon>Monogenea</taxon>
        <taxon>Polyopisthocotylea</taxon>
        <taxon>Polystomatidea</taxon>
        <taxon>Polystomatidae</taxon>
        <taxon>Protopolystoma</taxon>
    </lineage>
</organism>
<reference evidence="1" key="1">
    <citation type="submission" date="2018-11" db="EMBL/GenBank/DDBJ databases">
        <authorList>
            <consortium name="Pathogen Informatics"/>
        </authorList>
    </citation>
    <scope>NUCLEOTIDE SEQUENCE</scope>
</reference>
<evidence type="ECO:0000313" key="2">
    <source>
        <dbReference type="Proteomes" id="UP000784294"/>
    </source>
</evidence>
<dbReference type="Proteomes" id="UP000784294">
    <property type="component" value="Unassembled WGS sequence"/>
</dbReference>
<proteinExistence type="predicted"/>
<protein>
    <submittedName>
        <fullName evidence="1">Uncharacterized protein</fullName>
    </submittedName>
</protein>
<gene>
    <name evidence="1" type="ORF">PXEA_LOCUS16142</name>
</gene>
<dbReference type="AlphaFoldDB" id="A0A448WXH8"/>
<dbReference type="EMBL" id="CAAALY010057951">
    <property type="protein sequence ID" value="VEL22702.1"/>
    <property type="molecule type" value="Genomic_DNA"/>
</dbReference>
<accession>A0A448WXH8</accession>